<dbReference type="Proteomes" id="UP000231912">
    <property type="component" value="Unassembled WGS sequence"/>
</dbReference>
<dbReference type="AlphaFoldDB" id="A0A2M9ZD94"/>
<sequence>MFKRKADSLNGVILSIPQMGEQIRWDPLVRMEYSGIHQRGERKRTEGRNPSEVDKRSGRIEEFRWELFYSCLLEFFA</sequence>
<name>A0A2M9ZD94_9LEPT</name>
<proteinExistence type="predicted"/>
<comment type="caution">
    <text evidence="1">The sequence shown here is derived from an EMBL/GenBank/DDBJ whole genome shotgun (WGS) entry which is preliminary data.</text>
</comment>
<organism evidence="1 2">
    <name type="scientific">Leptospira wolffii</name>
    <dbReference type="NCBI Taxonomy" id="409998"/>
    <lineage>
        <taxon>Bacteria</taxon>
        <taxon>Pseudomonadati</taxon>
        <taxon>Spirochaetota</taxon>
        <taxon>Spirochaetia</taxon>
        <taxon>Leptospirales</taxon>
        <taxon>Leptospiraceae</taxon>
        <taxon>Leptospira</taxon>
    </lineage>
</organism>
<dbReference type="EMBL" id="NPDT01000002">
    <property type="protein sequence ID" value="PJZ66297.1"/>
    <property type="molecule type" value="Genomic_DNA"/>
</dbReference>
<reference evidence="1 2" key="1">
    <citation type="submission" date="2017-07" db="EMBL/GenBank/DDBJ databases">
        <title>Leptospira spp. isolated from tropical soils.</title>
        <authorList>
            <person name="Thibeaux R."/>
            <person name="Iraola G."/>
            <person name="Ferres I."/>
            <person name="Bierque E."/>
            <person name="Girault D."/>
            <person name="Soupe-Gilbert M.-E."/>
            <person name="Picardeau M."/>
            <person name="Goarant C."/>
        </authorList>
    </citation>
    <scope>NUCLEOTIDE SEQUENCE [LARGE SCALE GENOMIC DNA]</scope>
    <source>
        <strain evidence="1 2">FH2-C-A2</strain>
    </source>
</reference>
<protein>
    <submittedName>
        <fullName evidence="1">Uncharacterized protein</fullName>
    </submittedName>
</protein>
<gene>
    <name evidence="1" type="ORF">CH371_08435</name>
</gene>
<evidence type="ECO:0000313" key="2">
    <source>
        <dbReference type="Proteomes" id="UP000231912"/>
    </source>
</evidence>
<evidence type="ECO:0000313" key="1">
    <source>
        <dbReference type="EMBL" id="PJZ66297.1"/>
    </source>
</evidence>
<accession>A0A2M9ZD94</accession>